<dbReference type="AlphaFoldDB" id="A0A4Y8ITC1"/>
<name>A0A4Y8ITC1_9BACI</name>
<dbReference type="SUPFAM" id="SSF53383">
    <property type="entry name" value="PLP-dependent transferases"/>
    <property type="match status" value="1"/>
</dbReference>
<dbReference type="InterPro" id="IPR016454">
    <property type="entry name" value="Cysteine_dSase"/>
</dbReference>
<dbReference type="Gene3D" id="3.40.640.10">
    <property type="entry name" value="Type I PLP-dependent aspartate aminotransferase-like (Major domain)"/>
    <property type="match status" value="1"/>
</dbReference>
<feature type="domain" description="Aminotransferase class V" evidence="8">
    <location>
        <begin position="2"/>
        <end position="361"/>
    </location>
</feature>
<evidence type="ECO:0000256" key="4">
    <source>
        <dbReference type="ARBA" id="ARBA00022898"/>
    </source>
</evidence>
<protein>
    <submittedName>
        <fullName evidence="9">Cysteine desulfurase</fullName>
    </submittedName>
</protein>
<dbReference type="PANTHER" id="PTHR11601:SF50">
    <property type="entry name" value="CYSTEINE DESULFURASE ISCS 2-RELATED"/>
    <property type="match status" value="1"/>
</dbReference>
<evidence type="ECO:0000313" key="9">
    <source>
        <dbReference type="EMBL" id="TFB25052.1"/>
    </source>
</evidence>
<dbReference type="PIRSF" id="PIRSF005572">
    <property type="entry name" value="NifS"/>
    <property type="match status" value="1"/>
</dbReference>
<keyword evidence="3" id="KW-0479">Metal-binding</keyword>
<dbReference type="FunFam" id="3.40.640.10:FF:000084">
    <property type="entry name" value="IscS-like cysteine desulfurase"/>
    <property type="match status" value="1"/>
</dbReference>
<comment type="similarity">
    <text evidence="2">Belongs to the class-V pyridoxal-phosphate-dependent aminotransferase family. NifS/IscS subfamily.</text>
</comment>
<dbReference type="OrthoDB" id="9808002at2"/>
<dbReference type="NCBIfam" id="NF002806">
    <property type="entry name" value="PRK02948.1"/>
    <property type="match status" value="1"/>
</dbReference>
<dbReference type="GO" id="GO:0031071">
    <property type="term" value="F:cysteine desulfurase activity"/>
    <property type="evidence" value="ECO:0007669"/>
    <property type="project" value="UniProtKB-ARBA"/>
</dbReference>
<keyword evidence="4" id="KW-0663">Pyridoxal phosphate</keyword>
<evidence type="ECO:0000256" key="6">
    <source>
        <dbReference type="ARBA" id="ARBA00023014"/>
    </source>
</evidence>
<dbReference type="InterPro" id="IPR000192">
    <property type="entry name" value="Aminotrans_V_dom"/>
</dbReference>
<dbReference type="GO" id="GO:0046872">
    <property type="term" value="F:metal ion binding"/>
    <property type="evidence" value="ECO:0007669"/>
    <property type="project" value="UniProtKB-KW"/>
</dbReference>
<dbReference type="InterPro" id="IPR015424">
    <property type="entry name" value="PyrdxlP-dep_Trfase"/>
</dbReference>
<dbReference type="PROSITE" id="PS00595">
    <property type="entry name" value="AA_TRANSFER_CLASS_5"/>
    <property type="match status" value="1"/>
</dbReference>
<proteinExistence type="inferred from homology"/>
<dbReference type="RefSeq" id="WP_134338512.1">
    <property type="nucleotide sequence ID" value="NZ_SOPW01000001.1"/>
</dbReference>
<dbReference type="Gene3D" id="1.10.260.50">
    <property type="match status" value="1"/>
</dbReference>
<keyword evidence="5" id="KW-0408">Iron</keyword>
<keyword evidence="10" id="KW-1185">Reference proteome</keyword>
<comment type="cofactor">
    <cofactor evidence="1 7">
        <name>pyridoxal 5'-phosphate</name>
        <dbReference type="ChEBI" id="CHEBI:597326"/>
    </cofactor>
</comment>
<evidence type="ECO:0000256" key="3">
    <source>
        <dbReference type="ARBA" id="ARBA00022723"/>
    </source>
</evidence>
<sequence length="377" mass="41886">MIYLDNSATTKPSPEVLKTFQSVSLNYFANPSSIHTMGGDVEKLFKKARKQIAELLNVSDQEVIFTSGGTESNNLAIKGIAHAHKNRGNHIITTQIEHPSVLQVCEQLENEGFEVTYLPVNQQGIISVDDLMKAHKEETILVTMMHINNEIGSIQPIEEVANYLSQFPKVTFHTDHVQGFGKIPLKYNADGLDLVTISGHKIHGLKGTGCLIKKRHINLEPLFQGGSQEISIRPGTENVAGIVSLAKAIRLAQEKQKNYSHVMLLRQRLFDELKNHKQITINSPQNGAAHIFNISIPGFKPEVLIHALGEKDIYVSTTSACSSKQNEPSHVVLACSNELNANSSLRVSMHIEQNEEDIDVFIKELNKIIKQYDNVMG</sequence>
<dbReference type="InterPro" id="IPR015421">
    <property type="entry name" value="PyrdxlP-dep_Trfase_major"/>
</dbReference>
<dbReference type="InterPro" id="IPR020578">
    <property type="entry name" value="Aminotrans_V_PyrdxlP_BS"/>
</dbReference>
<evidence type="ECO:0000256" key="2">
    <source>
        <dbReference type="ARBA" id="ARBA00006490"/>
    </source>
</evidence>
<dbReference type="Pfam" id="PF00266">
    <property type="entry name" value="Aminotran_5"/>
    <property type="match status" value="1"/>
</dbReference>
<dbReference type="PANTHER" id="PTHR11601">
    <property type="entry name" value="CYSTEINE DESULFURYLASE FAMILY MEMBER"/>
    <property type="match status" value="1"/>
</dbReference>
<evidence type="ECO:0000256" key="1">
    <source>
        <dbReference type="ARBA" id="ARBA00001933"/>
    </source>
</evidence>
<dbReference type="Proteomes" id="UP000297975">
    <property type="component" value="Unassembled WGS sequence"/>
</dbReference>
<reference evidence="9 10" key="1">
    <citation type="submission" date="2019-03" db="EMBL/GenBank/DDBJ databases">
        <authorList>
            <person name="He R.-H."/>
        </authorList>
    </citation>
    <scope>NUCLEOTIDE SEQUENCE [LARGE SCALE GENOMIC DNA]</scope>
    <source>
        <strain evidence="10">SH 714</strain>
    </source>
</reference>
<evidence type="ECO:0000259" key="8">
    <source>
        <dbReference type="Pfam" id="PF00266"/>
    </source>
</evidence>
<organism evidence="9 10">
    <name type="scientific">Filobacillus milosensis</name>
    <dbReference type="NCBI Taxonomy" id="94137"/>
    <lineage>
        <taxon>Bacteria</taxon>
        <taxon>Bacillati</taxon>
        <taxon>Bacillota</taxon>
        <taxon>Bacilli</taxon>
        <taxon>Bacillales</taxon>
        <taxon>Bacillaceae</taxon>
        <taxon>Filobacillus</taxon>
    </lineage>
</organism>
<gene>
    <name evidence="9" type="ORF">E3U55_01270</name>
</gene>
<keyword evidence="6" id="KW-0411">Iron-sulfur</keyword>
<comment type="caution">
    <text evidence="9">The sequence shown here is derived from an EMBL/GenBank/DDBJ whole genome shotgun (WGS) entry which is preliminary data.</text>
</comment>
<dbReference type="Gene3D" id="3.90.1150.10">
    <property type="entry name" value="Aspartate Aminotransferase, domain 1"/>
    <property type="match status" value="1"/>
</dbReference>
<dbReference type="InterPro" id="IPR015422">
    <property type="entry name" value="PyrdxlP-dep_Trfase_small"/>
</dbReference>
<evidence type="ECO:0000256" key="5">
    <source>
        <dbReference type="ARBA" id="ARBA00023004"/>
    </source>
</evidence>
<evidence type="ECO:0000256" key="7">
    <source>
        <dbReference type="RuleBase" id="RU004504"/>
    </source>
</evidence>
<dbReference type="EMBL" id="SOPW01000001">
    <property type="protein sequence ID" value="TFB25052.1"/>
    <property type="molecule type" value="Genomic_DNA"/>
</dbReference>
<accession>A0A4Y8ITC1</accession>
<evidence type="ECO:0000313" key="10">
    <source>
        <dbReference type="Proteomes" id="UP000297975"/>
    </source>
</evidence>
<dbReference type="GO" id="GO:0051536">
    <property type="term" value="F:iron-sulfur cluster binding"/>
    <property type="evidence" value="ECO:0007669"/>
    <property type="project" value="UniProtKB-KW"/>
</dbReference>